<evidence type="ECO:0000313" key="3">
    <source>
        <dbReference type="EMBL" id="MFC6395943.1"/>
    </source>
</evidence>
<dbReference type="PANTHER" id="PTHR46268">
    <property type="entry name" value="STRESS RESPONSE PROTEIN NHAX"/>
    <property type="match status" value="1"/>
</dbReference>
<dbReference type="EMBL" id="JBHSUA010000008">
    <property type="protein sequence ID" value="MFC6395943.1"/>
    <property type="molecule type" value="Genomic_DNA"/>
</dbReference>
<evidence type="ECO:0000313" key="4">
    <source>
        <dbReference type="Proteomes" id="UP001596266"/>
    </source>
</evidence>
<comment type="similarity">
    <text evidence="1">Belongs to the universal stress protein A family.</text>
</comment>
<dbReference type="Gene3D" id="3.40.50.620">
    <property type="entry name" value="HUPs"/>
    <property type="match status" value="2"/>
</dbReference>
<dbReference type="SUPFAM" id="SSF52402">
    <property type="entry name" value="Adenine nucleotide alpha hydrolases-like"/>
    <property type="match status" value="2"/>
</dbReference>
<dbReference type="InterPro" id="IPR006015">
    <property type="entry name" value="Universal_stress_UspA"/>
</dbReference>
<evidence type="ECO:0000256" key="1">
    <source>
        <dbReference type="ARBA" id="ARBA00008791"/>
    </source>
</evidence>
<feature type="domain" description="UspA" evidence="2">
    <location>
        <begin position="153"/>
        <end position="287"/>
    </location>
</feature>
<dbReference type="InterPro" id="IPR014729">
    <property type="entry name" value="Rossmann-like_a/b/a_fold"/>
</dbReference>
<name>A0ABW1X015_9ACTN</name>
<dbReference type="PRINTS" id="PR01438">
    <property type="entry name" value="UNVRSLSTRESS"/>
</dbReference>
<proteinExistence type="inferred from homology"/>
<comment type="caution">
    <text evidence="3">The sequence shown here is derived from an EMBL/GenBank/DDBJ whole genome shotgun (WGS) entry which is preliminary data.</text>
</comment>
<dbReference type="InterPro" id="IPR006016">
    <property type="entry name" value="UspA"/>
</dbReference>
<protein>
    <submittedName>
        <fullName evidence="3">Universal stress protein</fullName>
    </submittedName>
</protein>
<accession>A0ABW1X015</accession>
<dbReference type="Proteomes" id="UP001596266">
    <property type="component" value="Unassembled WGS sequence"/>
</dbReference>
<evidence type="ECO:0000259" key="2">
    <source>
        <dbReference type="Pfam" id="PF00582"/>
    </source>
</evidence>
<feature type="domain" description="UspA" evidence="2">
    <location>
        <begin position="1"/>
        <end position="138"/>
    </location>
</feature>
<reference evidence="4" key="1">
    <citation type="journal article" date="2019" name="Int. J. Syst. Evol. Microbiol.">
        <title>The Global Catalogue of Microorganisms (GCM) 10K type strain sequencing project: providing services to taxonomists for standard genome sequencing and annotation.</title>
        <authorList>
            <consortium name="The Broad Institute Genomics Platform"/>
            <consortium name="The Broad Institute Genome Sequencing Center for Infectious Disease"/>
            <person name="Wu L."/>
            <person name="Ma J."/>
        </authorList>
    </citation>
    <scope>NUCLEOTIDE SEQUENCE [LARGE SCALE GENOMIC DNA]</scope>
    <source>
        <strain evidence="4">CGMCC 1.15277</strain>
    </source>
</reference>
<dbReference type="RefSeq" id="WP_343885985.1">
    <property type="nucleotide sequence ID" value="NZ_BAAAKI010000012.1"/>
</dbReference>
<keyword evidence="4" id="KW-1185">Reference proteome</keyword>
<dbReference type="Pfam" id="PF00582">
    <property type="entry name" value="Usp"/>
    <property type="match status" value="2"/>
</dbReference>
<dbReference type="CDD" id="cd00293">
    <property type="entry name" value="USP-like"/>
    <property type="match status" value="1"/>
</dbReference>
<sequence length="287" mass="30255">MTTRIVVGVDGSEDGLRAVRYAATAVAALEGELHLVHAVDDAVLAGAWGVVYDPSLLQQAGEQATRLASDEARAMGLRDHQIRTEVVLGNPSSVLARLSEGAELLVVGRRSLSGLERMFVGSTSVSVALGAKCPVVVISNAVNPEMTGAHSLVTVGIDAEDHSSVTLDWAFAEAQRRTDHGHPTGVRVVHVLTPTPMDAVNPESIDPLIQRAGQAVEGLLASLRTKHPFLEVQVDVLTGAPVDEMVAETDRTDLFVLGAQRSRRLGMASGVLRGVLAHAKSPVALVR</sequence>
<organism evidence="3 4">
    <name type="scientific">Luteococcus sanguinis</name>
    <dbReference type="NCBI Taxonomy" id="174038"/>
    <lineage>
        <taxon>Bacteria</taxon>
        <taxon>Bacillati</taxon>
        <taxon>Actinomycetota</taxon>
        <taxon>Actinomycetes</taxon>
        <taxon>Propionibacteriales</taxon>
        <taxon>Propionibacteriaceae</taxon>
        <taxon>Luteococcus</taxon>
    </lineage>
</organism>
<dbReference type="PANTHER" id="PTHR46268:SF6">
    <property type="entry name" value="UNIVERSAL STRESS PROTEIN UP12"/>
    <property type="match status" value="1"/>
</dbReference>
<gene>
    <name evidence="3" type="ORF">ACFP57_02890</name>
</gene>